<dbReference type="RefSeq" id="XP_067713702.1">
    <property type="nucleotide sequence ID" value="XM_067857601.1"/>
</dbReference>
<dbReference type="Gene3D" id="2.40.50.100">
    <property type="match status" value="1"/>
</dbReference>
<dbReference type="EMBL" id="BPLF01000001">
    <property type="protein sequence ID" value="GIX61631.1"/>
    <property type="molecule type" value="Genomic_DNA"/>
</dbReference>
<keyword evidence="2" id="KW-1185">Reference proteome</keyword>
<dbReference type="Proteomes" id="UP001497744">
    <property type="component" value="Unassembled WGS sequence"/>
</dbReference>
<accession>A0AAV4LRC2</accession>
<dbReference type="InterPro" id="IPR033753">
    <property type="entry name" value="GCV_H/Fam206"/>
</dbReference>
<evidence type="ECO:0000313" key="1">
    <source>
        <dbReference type="EMBL" id="GIX61631.1"/>
    </source>
</evidence>
<dbReference type="GeneID" id="94193114"/>
<reference evidence="1 2" key="1">
    <citation type="submission" date="2021-06" db="EMBL/GenBank/DDBJ databases">
        <title>Genome sequence of Babesia caballi.</title>
        <authorList>
            <person name="Yamagishi J."/>
            <person name="Kidaka T."/>
            <person name="Ochi A."/>
        </authorList>
    </citation>
    <scope>NUCLEOTIDE SEQUENCE [LARGE SCALE GENOMIC DNA]</scope>
    <source>
        <strain evidence="1">USDA-D6B2</strain>
    </source>
</reference>
<proteinExistence type="predicted"/>
<sequence length="147" mass="16354">MDKITASILSGSRAVGVSVLRQPAAAGSARRLFASAPEAKVINNEYVLRPVPGDSGSYYLAVTKDKMDTLKDLSFIDFTKQNKVQKDEYLLSVESAKTMFDFMSPATLEIIALNKKFAEQPSEDTLKQLKEQPELEENYLMIVKVDD</sequence>
<gene>
    <name evidence="1" type="ORF">BcabD6B2_10660</name>
</gene>
<protein>
    <submittedName>
        <fullName evidence="1">Glycine cleavage system protein H</fullName>
    </submittedName>
</protein>
<comment type="caution">
    <text evidence="1">The sequence shown here is derived from an EMBL/GenBank/DDBJ whole genome shotgun (WGS) entry which is preliminary data.</text>
</comment>
<dbReference type="InterPro" id="IPR011053">
    <property type="entry name" value="Single_hybrid_motif"/>
</dbReference>
<dbReference type="AlphaFoldDB" id="A0AAV4LRC2"/>
<organism evidence="1 2">
    <name type="scientific">Babesia caballi</name>
    <dbReference type="NCBI Taxonomy" id="5871"/>
    <lineage>
        <taxon>Eukaryota</taxon>
        <taxon>Sar</taxon>
        <taxon>Alveolata</taxon>
        <taxon>Apicomplexa</taxon>
        <taxon>Aconoidasida</taxon>
        <taxon>Piroplasmida</taxon>
        <taxon>Babesiidae</taxon>
        <taxon>Babesia</taxon>
    </lineage>
</organism>
<dbReference type="Pfam" id="PF01597">
    <property type="entry name" value="GCV_H"/>
    <property type="match status" value="1"/>
</dbReference>
<name>A0AAV4LRC2_BABCB</name>
<dbReference type="SUPFAM" id="SSF51230">
    <property type="entry name" value="Single hybrid motif"/>
    <property type="match status" value="1"/>
</dbReference>
<evidence type="ECO:0000313" key="2">
    <source>
        <dbReference type="Proteomes" id="UP001497744"/>
    </source>
</evidence>